<dbReference type="Gene3D" id="1.10.10.1400">
    <property type="entry name" value="Terminase, small subunit, N-terminal DNA-binding domain, HTH motif"/>
    <property type="match status" value="1"/>
</dbReference>
<dbReference type="PANTHER" id="PTHR41328:SF3">
    <property type="entry name" value="PBSX PHAGE TERMINASE SMALL SUBUNIT"/>
    <property type="match status" value="1"/>
</dbReference>
<dbReference type="GO" id="GO:0051276">
    <property type="term" value="P:chromosome organization"/>
    <property type="evidence" value="ECO:0007669"/>
    <property type="project" value="InterPro"/>
</dbReference>
<accession>A0A8S5Q821</accession>
<dbReference type="PANTHER" id="PTHR41328">
    <property type="entry name" value="TERMINASE SMALL SUBUNIT-RELATED"/>
    <property type="match status" value="1"/>
</dbReference>
<protein>
    <submittedName>
        <fullName evidence="4">Terminase small subunit</fullName>
    </submittedName>
</protein>
<proteinExistence type="predicted"/>
<dbReference type="Pfam" id="PF03592">
    <property type="entry name" value="Terminase_2"/>
    <property type="match status" value="1"/>
</dbReference>
<dbReference type="EMBL" id="BK015606">
    <property type="protein sequence ID" value="DAE15487.1"/>
    <property type="molecule type" value="Genomic_DNA"/>
</dbReference>
<sequence length="267" mass="30518">MARAPNEKKKELETLQKMAEKMYKAGIPLVEIAKKLGKPDGTIRRWKSTQNWDGEKLNVRGKKTERSVAKKKKVEDTPDEDKKEEIEDILKKSALDERKLKFCIYYAKTFNATDAYQWAYGCSREAAGVSGCRLLKNPNIQKQVKELKTGELTKAMLEKSDIVEKYIKIAFSDIGSYIEKAENGEVIFRNLKETDTTLIKEIKNTKYGVSIKLEDRSGALKWLAEHYDLMTEEQKARVNLMNKQAGNETADHEDTGVIMLQEVAESE</sequence>
<dbReference type="InterPro" id="IPR005335">
    <property type="entry name" value="Terminase_ssu"/>
</dbReference>
<reference evidence="4" key="1">
    <citation type="journal article" date="2021" name="Proc. Natl. Acad. Sci. U.S.A.">
        <title>A Catalog of Tens of Thousands of Viruses from Human Metagenomes Reveals Hidden Associations with Chronic Diseases.</title>
        <authorList>
            <person name="Tisza M.J."/>
            <person name="Buck C.B."/>
        </authorList>
    </citation>
    <scope>NUCLEOTIDE SEQUENCE</scope>
    <source>
        <strain evidence="4">CtZ5d16</strain>
    </source>
</reference>
<evidence type="ECO:0000256" key="3">
    <source>
        <dbReference type="SAM" id="MobiDB-lite"/>
    </source>
</evidence>
<evidence type="ECO:0000313" key="4">
    <source>
        <dbReference type="EMBL" id="DAE15487.1"/>
    </source>
</evidence>
<organism evidence="4">
    <name type="scientific">Podoviridae sp. ctZ5d16</name>
    <dbReference type="NCBI Taxonomy" id="2825257"/>
    <lineage>
        <taxon>Viruses</taxon>
        <taxon>Duplodnaviria</taxon>
        <taxon>Heunggongvirae</taxon>
        <taxon>Uroviricota</taxon>
        <taxon>Caudoviricetes</taxon>
    </lineage>
</organism>
<dbReference type="InterPro" id="IPR038713">
    <property type="entry name" value="Terminase_Gp1_N_sf"/>
</dbReference>
<name>A0A8S5Q821_9CAUD</name>
<evidence type="ECO:0000256" key="2">
    <source>
        <dbReference type="ARBA" id="ARBA00023219"/>
    </source>
</evidence>
<feature type="region of interest" description="Disordered" evidence="3">
    <location>
        <begin position="60"/>
        <end position="82"/>
    </location>
</feature>
<dbReference type="InterPro" id="IPR052404">
    <property type="entry name" value="SPP1-like_terminase"/>
</dbReference>
<keyword evidence="1" id="KW-1188">Viral release from host cell</keyword>
<keyword evidence="2" id="KW-0231">Viral genome packaging</keyword>
<evidence type="ECO:0000256" key="1">
    <source>
        <dbReference type="ARBA" id="ARBA00022612"/>
    </source>
</evidence>